<name>A0A7W7IS19_9CAUL</name>
<dbReference type="PANTHER" id="PTHR30203">
    <property type="entry name" value="OUTER MEMBRANE CATION EFFLUX PROTEIN"/>
    <property type="match status" value="1"/>
</dbReference>
<feature type="chain" id="PRO_5031121893" evidence="3">
    <location>
        <begin position="31"/>
        <end position="417"/>
    </location>
</feature>
<proteinExistence type="inferred from homology"/>
<dbReference type="Pfam" id="PF02321">
    <property type="entry name" value="OEP"/>
    <property type="match status" value="2"/>
</dbReference>
<protein>
    <submittedName>
        <fullName evidence="4">Cobalt-zinc-cadmium efflux system outer membrane protein</fullName>
    </submittedName>
</protein>
<dbReference type="PANTHER" id="PTHR30203:SF24">
    <property type="entry name" value="BLR4935 PROTEIN"/>
    <property type="match status" value="1"/>
</dbReference>
<reference evidence="4 5" key="1">
    <citation type="submission" date="2020-08" db="EMBL/GenBank/DDBJ databases">
        <title>Functional genomics of gut bacteria from endangered species of beetles.</title>
        <authorList>
            <person name="Carlos-Shanley C."/>
        </authorList>
    </citation>
    <scope>NUCLEOTIDE SEQUENCE [LARGE SCALE GENOMIC DNA]</scope>
    <source>
        <strain evidence="4 5">S00123</strain>
    </source>
</reference>
<evidence type="ECO:0000313" key="4">
    <source>
        <dbReference type="EMBL" id="MBB4799451.1"/>
    </source>
</evidence>
<accession>A0A7W7IS19</accession>
<dbReference type="RefSeq" id="WP_184272780.1">
    <property type="nucleotide sequence ID" value="NZ_JACHKY010000006.1"/>
</dbReference>
<keyword evidence="3" id="KW-0732">Signal</keyword>
<dbReference type="InterPro" id="IPR010131">
    <property type="entry name" value="MdtP/NodT-like"/>
</dbReference>
<dbReference type="InterPro" id="IPR003423">
    <property type="entry name" value="OMP_efflux"/>
</dbReference>
<sequence>MSLSPPCRPPRAVGCAFAVLALAAGFPAWADPAPAFEQLLTQALTAPAAAEADANLAAAEGRLAQAGVRPNPELGLEVENILGRGPFQGVDGAETTLTVSQDLELWGRRGARVGVAQSEREAARWRRDASRLQVAAALAVAYAEAEAAQRRYALAEEALELAVADARAALILVEEGREPLLRGIQGESEAAAARAALDEARAERDAAFAELTALAGGQTPLTSVESSLLDRSPTASVGQAADVPAVLALVAERGAAQGRVRVETARGRPDVRASVGVRRFEAEDATALTAGVSLQLPLFDRNRGGVLAAEAEVRAAEARLRGARLDADADWRAAAARRDAAASRVVAADAAVTAATEAYRLTRIGFEAGRLSQLELRSTRSGLVQARDVAIAARLMRARAEAELARLEGRAPFGAQL</sequence>
<dbReference type="GO" id="GO:0015562">
    <property type="term" value="F:efflux transmembrane transporter activity"/>
    <property type="evidence" value="ECO:0007669"/>
    <property type="project" value="InterPro"/>
</dbReference>
<evidence type="ECO:0000256" key="3">
    <source>
        <dbReference type="SAM" id="SignalP"/>
    </source>
</evidence>
<evidence type="ECO:0000256" key="2">
    <source>
        <dbReference type="SAM" id="Coils"/>
    </source>
</evidence>
<feature type="signal peptide" evidence="3">
    <location>
        <begin position="1"/>
        <end position="30"/>
    </location>
</feature>
<gene>
    <name evidence="4" type="ORF">HNP32_003209</name>
</gene>
<organism evidence="4 5">
    <name type="scientific">Brevundimonas bullata</name>
    <dbReference type="NCBI Taxonomy" id="13160"/>
    <lineage>
        <taxon>Bacteria</taxon>
        <taxon>Pseudomonadati</taxon>
        <taxon>Pseudomonadota</taxon>
        <taxon>Alphaproteobacteria</taxon>
        <taxon>Caulobacterales</taxon>
        <taxon>Caulobacteraceae</taxon>
        <taxon>Brevundimonas</taxon>
    </lineage>
</organism>
<dbReference type="AlphaFoldDB" id="A0A7W7IS19"/>
<dbReference type="EMBL" id="JACHKY010000006">
    <property type="protein sequence ID" value="MBB4799451.1"/>
    <property type="molecule type" value="Genomic_DNA"/>
</dbReference>
<comment type="similarity">
    <text evidence="1">Belongs to the outer membrane factor (OMF) (TC 1.B.17) family.</text>
</comment>
<evidence type="ECO:0000256" key="1">
    <source>
        <dbReference type="ARBA" id="ARBA00007613"/>
    </source>
</evidence>
<keyword evidence="2" id="KW-0175">Coiled coil</keyword>
<feature type="coiled-coil region" evidence="2">
    <location>
        <begin position="115"/>
        <end position="165"/>
    </location>
</feature>
<dbReference type="SUPFAM" id="SSF56954">
    <property type="entry name" value="Outer membrane efflux proteins (OEP)"/>
    <property type="match status" value="1"/>
</dbReference>
<dbReference type="Proteomes" id="UP000539957">
    <property type="component" value="Unassembled WGS sequence"/>
</dbReference>
<comment type="caution">
    <text evidence="4">The sequence shown here is derived from an EMBL/GenBank/DDBJ whole genome shotgun (WGS) entry which is preliminary data.</text>
</comment>
<keyword evidence="5" id="KW-1185">Reference proteome</keyword>
<evidence type="ECO:0000313" key="5">
    <source>
        <dbReference type="Proteomes" id="UP000539957"/>
    </source>
</evidence>
<dbReference type="Gene3D" id="1.20.1600.10">
    <property type="entry name" value="Outer membrane efflux proteins (OEP)"/>
    <property type="match status" value="1"/>
</dbReference>